<evidence type="ECO:0000313" key="1">
    <source>
        <dbReference type="EMBL" id="KAJ3525228.1"/>
    </source>
</evidence>
<keyword evidence="2" id="KW-1185">Reference proteome</keyword>
<name>A0ACC1RTV1_9APHY</name>
<comment type="caution">
    <text evidence="1">The sequence shown here is derived from an EMBL/GenBank/DDBJ whole genome shotgun (WGS) entry which is preliminary data.</text>
</comment>
<proteinExistence type="predicted"/>
<organism evidence="1 2">
    <name type="scientific">Phlebia brevispora</name>
    <dbReference type="NCBI Taxonomy" id="194682"/>
    <lineage>
        <taxon>Eukaryota</taxon>
        <taxon>Fungi</taxon>
        <taxon>Dikarya</taxon>
        <taxon>Basidiomycota</taxon>
        <taxon>Agaricomycotina</taxon>
        <taxon>Agaricomycetes</taxon>
        <taxon>Polyporales</taxon>
        <taxon>Meruliaceae</taxon>
        <taxon>Phlebia</taxon>
    </lineage>
</organism>
<protein>
    <submittedName>
        <fullName evidence="1">Uncharacterized protein</fullName>
    </submittedName>
</protein>
<dbReference type="EMBL" id="JANHOG010002265">
    <property type="protein sequence ID" value="KAJ3525228.1"/>
    <property type="molecule type" value="Genomic_DNA"/>
</dbReference>
<gene>
    <name evidence="1" type="ORF">NM688_g8433</name>
</gene>
<accession>A0ACC1RTV1</accession>
<evidence type="ECO:0000313" key="2">
    <source>
        <dbReference type="Proteomes" id="UP001148662"/>
    </source>
</evidence>
<dbReference type="Proteomes" id="UP001148662">
    <property type="component" value="Unassembled WGS sequence"/>
</dbReference>
<reference evidence="1" key="1">
    <citation type="submission" date="2022-07" db="EMBL/GenBank/DDBJ databases">
        <title>Genome Sequence of Phlebia brevispora.</title>
        <authorList>
            <person name="Buettner E."/>
        </authorList>
    </citation>
    <scope>NUCLEOTIDE SEQUENCE</scope>
    <source>
        <strain evidence="1">MPL23</strain>
    </source>
</reference>
<sequence length="228" mass="25772">MSGTNSEVVDTENEPEVSAMEDLLRRTTPEEWESYMGNATWRLSTMELQSLLHILQKLGMNTDASNTHRYWRVTHCVRCHKSYMEGLNWDGACHIEHLHCDPIGRFQRLGNHRHLYTCKSCGEEVVLDDKAGSHSPDVCYSGLHTADEGDVRYDQVNTLVCGSECEGCLGKQTLSYHEDGQEGPSSWEEEMGEERLKALDSAGILRDPAEIAPWAEGEDWFRLAEPIA</sequence>